<organism evidence="1 2">
    <name type="scientific">Psilocybe cyanescens</name>
    <dbReference type="NCBI Taxonomy" id="93625"/>
    <lineage>
        <taxon>Eukaryota</taxon>
        <taxon>Fungi</taxon>
        <taxon>Dikarya</taxon>
        <taxon>Basidiomycota</taxon>
        <taxon>Agaricomycotina</taxon>
        <taxon>Agaricomycetes</taxon>
        <taxon>Agaricomycetidae</taxon>
        <taxon>Agaricales</taxon>
        <taxon>Agaricineae</taxon>
        <taxon>Strophariaceae</taxon>
        <taxon>Psilocybe</taxon>
    </lineage>
</organism>
<dbReference type="AlphaFoldDB" id="A0A409WXJ5"/>
<reference evidence="1 2" key="1">
    <citation type="journal article" date="2018" name="Evol. Lett.">
        <title>Horizontal gene cluster transfer increased hallucinogenic mushroom diversity.</title>
        <authorList>
            <person name="Reynolds H.T."/>
            <person name="Vijayakumar V."/>
            <person name="Gluck-Thaler E."/>
            <person name="Korotkin H.B."/>
            <person name="Matheny P.B."/>
            <person name="Slot J.C."/>
        </authorList>
    </citation>
    <scope>NUCLEOTIDE SEQUENCE [LARGE SCALE GENOMIC DNA]</scope>
    <source>
        <strain evidence="1 2">2631</strain>
    </source>
</reference>
<dbReference type="Proteomes" id="UP000283269">
    <property type="component" value="Unassembled WGS sequence"/>
</dbReference>
<comment type="caution">
    <text evidence="1">The sequence shown here is derived from an EMBL/GenBank/DDBJ whole genome shotgun (WGS) entry which is preliminary data.</text>
</comment>
<keyword evidence="2" id="KW-1185">Reference proteome</keyword>
<evidence type="ECO:0000313" key="2">
    <source>
        <dbReference type="Proteomes" id="UP000283269"/>
    </source>
</evidence>
<evidence type="ECO:0000313" key="1">
    <source>
        <dbReference type="EMBL" id="PPQ83244.1"/>
    </source>
</evidence>
<dbReference type="OrthoDB" id="3061596at2759"/>
<sequence length="311" mass="34857">MLIFSHRSYDLSSAFAILRSSLYLSLLTLHDEVQARIIQGMIHGLFHAFVPLSVYESLTRGQWGTGGCRGLQCAARVLHLRWRKTCGTRSWNEARGAGWWAFSGDGWCTADFAALAPKLRDSLLRGLAKRTTPRSVFAILWVAEHALDKIGSVIEPWADVRETLGQGRAGVDEVLARENERYFGGIRGGRGWGKRDNGREGEEGEGEGTEMEIMRGGRARFEAGELVGWAMAVVLRRVREPWVPTLYQNSWLNPAQRIQHHRFSFPRSCCARTQPTPPPSCSPSSSSHFLSHYLLPLYTQAPDKTQPPPQQ</sequence>
<proteinExistence type="predicted"/>
<name>A0A409WXJ5_PSICY</name>
<dbReference type="EMBL" id="NHYD01003031">
    <property type="protein sequence ID" value="PPQ83244.1"/>
    <property type="molecule type" value="Genomic_DNA"/>
</dbReference>
<accession>A0A409WXJ5</accession>
<protein>
    <submittedName>
        <fullName evidence="1">Uncharacterized protein</fullName>
    </submittedName>
</protein>
<dbReference type="InParanoid" id="A0A409WXJ5"/>
<gene>
    <name evidence="1" type="ORF">CVT25_004046</name>
</gene>
<dbReference type="STRING" id="93625.A0A409WXJ5"/>